<feature type="compositionally biased region" description="Basic and acidic residues" evidence="1">
    <location>
        <begin position="1"/>
        <end position="13"/>
    </location>
</feature>
<dbReference type="Proteomes" id="UP001162483">
    <property type="component" value="Unassembled WGS sequence"/>
</dbReference>
<gene>
    <name evidence="2" type="ORF">SPARVUS_LOCUS954261</name>
</gene>
<accession>A0ABN9AJ36</accession>
<comment type="caution">
    <text evidence="2">The sequence shown here is derived from an EMBL/GenBank/DDBJ whole genome shotgun (WGS) entry which is preliminary data.</text>
</comment>
<feature type="region of interest" description="Disordered" evidence="1">
    <location>
        <begin position="75"/>
        <end position="106"/>
    </location>
</feature>
<keyword evidence="3" id="KW-1185">Reference proteome</keyword>
<name>A0ABN9AJ36_9NEOB</name>
<evidence type="ECO:0000256" key="1">
    <source>
        <dbReference type="SAM" id="MobiDB-lite"/>
    </source>
</evidence>
<protein>
    <submittedName>
        <fullName evidence="2">Uncharacterized protein</fullName>
    </submittedName>
</protein>
<feature type="region of interest" description="Disordered" evidence="1">
    <location>
        <begin position="1"/>
        <end position="30"/>
    </location>
</feature>
<evidence type="ECO:0000313" key="3">
    <source>
        <dbReference type="Proteomes" id="UP001162483"/>
    </source>
</evidence>
<proteinExistence type="predicted"/>
<reference evidence="2" key="1">
    <citation type="submission" date="2023-05" db="EMBL/GenBank/DDBJ databases">
        <authorList>
            <person name="Stuckert A."/>
        </authorList>
    </citation>
    <scope>NUCLEOTIDE SEQUENCE</scope>
</reference>
<evidence type="ECO:0000313" key="2">
    <source>
        <dbReference type="EMBL" id="CAI9535984.1"/>
    </source>
</evidence>
<feature type="compositionally biased region" description="Pro residues" evidence="1">
    <location>
        <begin position="16"/>
        <end position="25"/>
    </location>
</feature>
<dbReference type="Gene3D" id="1.10.238.10">
    <property type="entry name" value="EF-hand"/>
    <property type="match status" value="1"/>
</dbReference>
<organism evidence="2 3">
    <name type="scientific">Staurois parvus</name>
    <dbReference type="NCBI Taxonomy" id="386267"/>
    <lineage>
        <taxon>Eukaryota</taxon>
        <taxon>Metazoa</taxon>
        <taxon>Chordata</taxon>
        <taxon>Craniata</taxon>
        <taxon>Vertebrata</taxon>
        <taxon>Euteleostomi</taxon>
        <taxon>Amphibia</taxon>
        <taxon>Batrachia</taxon>
        <taxon>Anura</taxon>
        <taxon>Neobatrachia</taxon>
        <taxon>Ranoidea</taxon>
        <taxon>Ranidae</taxon>
        <taxon>Staurois</taxon>
    </lineage>
</organism>
<dbReference type="EMBL" id="CATNWA010000294">
    <property type="protein sequence ID" value="CAI9535984.1"/>
    <property type="molecule type" value="Genomic_DNA"/>
</dbReference>
<sequence length="106" mass="11846">MAPKKPEPKKDAPKPAAAPEPPAPEPPKEILFDPKSITIEYSSDQIEEFKEAFQLFDRTPTGEMKITLWTMRRCTKGSGTESHQCRGDEGLGKTQNRGIKYQTLGL</sequence>